<protein>
    <submittedName>
        <fullName evidence="1">Uncharacterized protein</fullName>
    </submittedName>
</protein>
<sequence>MPWVPDNYGGLIYVPDVNIAQQVAQNAFVAGQMAAANQIAANQMALGQFGGFPDPNLNPLSLNDLSGADLQRLEDVNTGVLTNNKSNSVATVSGSGYSVNPGAPIIGGTKGSPVQENQTWIFSPADGGPDIEPTETKMYIKSAASNATNFRFSAAPSNAANSGVELSNINQHVWIISAPLVDYGNSAPGLSGNGPFTISTPGVSGRLFWTLDGNNPPGSVQEIALKPWDATDAEAQIWSLR</sequence>
<evidence type="ECO:0000313" key="2">
    <source>
        <dbReference type="Proteomes" id="UP001215598"/>
    </source>
</evidence>
<proteinExistence type="predicted"/>
<reference evidence="1" key="1">
    <citation type="submission" date="2023-03" db="EMBL/GenBank/DDBJ databases">
        <title>Massive genome expansion in bonnet fungi (Mycena s.s.) driven by repeated elements and novel gene families across ecological guilds.</title>
        <authorList>
            <consortium name="Lawrence Berkeley National Laboratory"/>
            <person name="Harder C.B."/>
            <person name="Miyauchi S."/>
            <person name="Viragh M."/>
            <person name="Kuo A."/>
            <person name="Thoen E."/>
            <person name="Andreopoulos B."/>
            <person name="Lu D."/>
            <person name="Skrede I."/>
            <person name="Drula E."/>
            <person name="Henrissat B."/>
            <person name="Morin E."/>
            <person name="Kohler A."/>
            <person name="Barry K."/>
            <person name="LaButti K."/>
            <person name="Morin E."/>
            <person name="Salamov A."/>
            <person name="Lipzen A."/>
            <person name="Mereny Z."/>
            <person name="Hegedus B."/>
            <person name="Baldrian P."/>
            <person name="Stursova M."/>
            <person name="Weitz H."/>
            <person name="Taylor A."/>
            <person name="Grigoriev I.V."/>
            <person name="Nagy L.G."/>
            <person name="Martin F."/>
            <person name="Kauserud H."/>
        </authorList>
    </citation>
    <scope>NUCLEOTIDE SEQUENCE</scope>
    <source>
        <strain evidence="1">CBHHK182m</strain>
    </source>
</reference>
<name>A0AAD7MF66_9AGAR</name>
<evidence type="ECO:0000313" key="1">
    <source>
        <dbReference type="EMBL" id="KAJ7714424.1"/>
    </source>
</evidence>
<dbReference type="Proteomes" id="UP001215598">
    <property type="component" value="Unassembled WGS sequence"/>
</dbReference>
<dbReference type="AlphaFoldDB" id="A0AAD7MF66"/>
<accession>A0AAD7MF66</accession>
<keyword evidence="2" id="KW-1185">Reference proteome</keyword>
<organism evidence="1 2">
    <name type="scientific">Mycena metata</name>
    <dbReference type="NCBI Taxonomy" id="1033252"/>
    <lineage>
        <taxon>Eukaryota</taxon>
        <taxon>Fungi</taxon>
        <taxon>Dikarya</taxon>
        <taxon>Basidiomycota</taxon>
        <taxon>Agaricomycotina</taxon>
        <taxon>Agaricomycetes</taxon>
        <taxon>Agaricomycetidae</taxon>
        <taxon>Agaricales</taxon>
        <taxon>Marasmiineae</taxon>
        <taxon>Mycenaceae</taxon>
        <taxon>Mycena</taxon>
    </lineage>
</organism>
<dbReference type="Gene3D" id="2.80.10.50">
    <property type="match status" value="1"/>
</dbReference>
<comment type="caution">
    <text evidence="1">The sequence shown here is derived from an EMBL/GenBank/DDBJ whole genome shotgun (WGS) entry which is preliminary data.</text>
</comment>
<dbReference type="EMBL" id="JARKIB010000325">
    <property type="protein sequence ID" value="KAJ7714424.1"/>
    <property type="molecule type" value="Genomic_DNA"/>
</dbReference>
<gene>
    <name evidence="1" type="ORF">B0H16DRAFT_1807905</name>
</gene>